<keyword evidence="5 12" id="KW-0337">GPI-anchor biosynthesis</keyword>
<keyword evidence="7 12" id="KW-0808">Transferase</keyword>
<dbReference type="GO" id="GO:0005789">
    <property type="term" value="C:endoplasmic reticulum membrane"/>
    <property type="evidence" value="ECO:0007669"/>
    <property type="project" value="UniProtKB-SubCell"/>
</dbReference>
<evidence type="ECO:0000256" key="1">
    <source>
        <dbReference type="ARBA" id="ARBA00004477"/>
    </source>
</evidence>
<comment type="similarity">
    <text evidence="3 12">Belongs to the PIGV family.</text>
</comment>
<proteinExistence type="inferred from homology"/>
<dbReference type="InterPro" id="IPR007315">
    <property type="entry name" value="PIG-V/Gpi18"/>
</dbReference>
<evidence type="ECO:0000256" key="10">
    <source>
        <dbReference type="ARBA" id="ARBA00022989"/>
    </source>
</evidence>
<dbReference type="AlphaFoldDB" id="A0A1Y1X663"/>
<comment type="pathway">
    <text evidence="2 12">Glycolipid biosynthesis; glycosylphosphatidylinositol-anchor biosynthesis.</text>
</comment>
<dbReference type="PANTHER" id="PTHR12468:SF2">
    <property type="entry name" value="GPI MANNOSYLTRANSFERASE 2"/>
    <property type="match status" value="1"/>
</dbReference>
<dbReference type="GO" id="GO:0031501">
    <property type="term" value="C:mannosyltransferase complex"/>
    <property type="evidence" value="ECO:0007669"/>
    <property type="project" value="TreeGrafter"/>
</dbReference>
<evidence type="ECO:0000256" key="7">
    <source>
        <dbReference type="ARBA" id="ARBA00022679"/>
    </source>
</evidence>
<feature type="transmembrane region" description="Helical" evidence="12">
    <location>
        <begin position="154"/>
        <end position="176"/>
    </location>
</feature>
<feature type="transmembrane region" description="Helical" evidence="12">
    <location>
        <begin position="20"/>
        <end position="37"/>
    </location>
</feature>
<dbReference type="UniPathway" id="UPA00196"/>
<sequence>MKFISDSLKYNNKSIIHYAIQSRLLIWIISLISHIFVNEHDSSASLILYDNNKNSTILDSIIIKLFGVFIRWDSFFFYHIAENGYFFEQETAFFPFLPYMMKILSNSILYPLQFIMNYKSVLLISGVLIVNVSFILATVTLYRLGIKIFNDEKFSRITAICYCLTPSGMFSTSVYTESLFAFLTFLGMEKMVDKKYLQAALIWMLTTLTRSNAITYIGFFGYEMLKSSEFKKIIYYIYNIILEKNASVTFETINIKKLLKTIIKFIIYSCMVLSGLVIFQYYAYRKFCSNVKDEQGNFIRPWCENKIPLLYSFVQIEYWNCGFMRYYTFNNIPNFFLAIPMIIVSFYGILSYCKYDWKRILTLGLINTINEKKGDSSKTYYSSYIIPHIILWLFLLLYCCTSMHIQVITRFFSSVPTLYWFVAWLIYNHDNKNKNWGNVILYYFIFYGIIGVVLFTAFYPPA</sequence>
<comment type="subcellular location">
    <subcellularLocation>
        <location evidence="1 12">Endoplasmic reticulum membrane</location>
        <topology evidence="1 12">Multi-pass membrane protein</topology>
    </subcellularLocation>
</comment>
<name>A0A1Y1X663_9FUNG</name>
<dbReference type="STRING" id="1754192.A0A1Y1X663"/>
<keyword evidence="10 12" id="KW-1133">Transmembrane helix</keyword>
<dbReference type="EMBL" id="MCFG01000122">
    <property type="protein sequence ID" value="ORX81291.1"/>
    <property type="molecule type" value="Genomic_DNA"/>
</dbReference>
<dbReference type="Pfam" id="PF04188">
    <property type="entry name" value="Mannosyl_trans2"/>
    <property type="match status" value="1"/>
</dbReference>
<dbReference type="GO" id="GO:0004376">
    <property type="term" value="F:GPI mannosyltransferase activity"/>
    <property type="evidence" value="ECO:0007669"/>
    <property type="project" value="InterPro"/>
</dbReference>
<evidence type="ECO:0000256" key="6">
    <source>
        <dbReference type="ARBA" id="ARBA00022676"/>
    </source>
</evidence>
<evidence type="ECO:0000256" key="9">
    <source>
        <dbReference type="ARBA" id="ARBA00022824"/>
    </source>
</evidence>
<reference evidence="13 14" key="1">
    <citation type="submission" date="2016-08" db="EMBL/GenBank/DDBJ databases">
        <title>A Parts List for Fungal Cellulosomes Revealed by Comparative Genomics.</title>
        <authorList>
            <consortium name="DOE Joint Genome Institute"/>
            <person name="Haitjema C.H."/>
            <person name="Gilmore S.P."/>
            <person name="Henske J.K."/>
            <person name="Solomon K.V."/>
            <person name="De Groot R."/>
            <person name="Kuo A."/>
            <person name="Mondo S.J."/>
            <person name="Salamov A.A."/>
            <person name="Labutti K."/>
            <person name="Zhao Z."/>
            <person name="Chiniquy J."/>
            <person name="Barry K."/>
            <person name="Brewer H.M."/>
            <person name="Purvine S.O."/>
            <person name="Wright A.T."/>
            <person name="Boxma B."/>
            <person name="Van Alen T."/>
            <person name="Hackstein J.H."/>
            <person name="Baker S.E."/>
            <person name="Grigoriev I.V."/>
            <person name="O'Malley M.A."/>
        </authorList>
    </citation>
    <scope>NUCLEOTIDE SEQUENCE [LARGE SCALE GENOMIC DNA]</scope>
    <source>
        <strain evidence="13 14">S4</strain>
    </source>
</reference>
<keyword evidence="8 12" id="KW-0812">Transmembrane</keyword>
<evidence type="ECO:0000256" key="8">
    <source>
        <dbReference type="ARBA" id="ARBA00022692"/>
    </source>
</evidence>
<dbReference type="GO" id="GO:0006506">
    <property type="term" value="P:GPI anchor biosynthetic process"/>
    <property type="evidence" value="ECO:0007669"/>
    <property type="project" value="UniProtKB-UniPathway"/>
</dbReference>
<feature type="transmembrane region" description="Helical" evidence="12">
    <location>
        <begin position="332"/>
        <end position="350"/>
    </location>
</feature>
<dbReference type="Proteomes" id="UP000193944">
    <property type="component" value="Unassembled WGS sequence"/>
</dbReference>
<keyword evidence="14" id="KW-1185">Reference proteome</keyword>
<comment type="caution">
    <text evidence="13">The sequence shown here is derived from an EMBL/GenBank/DDBJ whole genome shotgun (WGS) entry which is preliminary data.</text>
</comment>
<evidence type="ECO:0000313" key="14">
    <source>
        <dbReference type="Proteomes" id="UP000193944"/>
    </source>
</evidence>
<evidence type="ECO:0000256" key="4">
    <source>
        <dbReference type="ARBA" id="ARBA00013795"/>
    </source>
</evidence>
<evidence type="ECO:0000256" key="3">
    <source>
        <dbReference type="ARBA" id="ARBA00008698"/>
    </source>
</evidence>
<organism evidence="13 14">
    <name type="scientific">Anaeromyces robustus</name>
    <dbReference type="NCBI Taxonomy" id="1754192"/>
    <lineage>
        <taxon>Eukaryota</taxon>
        <taxon>Fungi</taxon>
        <taxon>Fungi incertae sedis</taxon>
        <taxon>Chytridiomycota</taxon>
        <taxon>Chytridiomycota incertae sedis</taxon>
        <taxon>Neocallimastigomycetes</taxon>
        <taxon>Neocallimastigales</taxon>
        <taxon>Neocallimastigaceae</taxon>
        <taxon>Anaeromyces</taxon>
    </lineage>
</organism>
<dbReference type="PANTHER" id="PTHR12468">
    <property type="entry name" value="GPI MANNOSYLTRANSFERASE 2"/>
    <property type="match status" value="1"/>
</dbReference>
<reference evidence="13 14" key="2">
    <citation type="submission" date="2016-08" db="EMBL/GenBank/DDBJ databases">
        <title>Pervasive Adenine N6-methylation of Active Genes in Fungi.</title>
        <authorList>
            <consortium name="DOE Joint Genome Institute"/>
            <person name="Mondo S.J."/>
            <person name="Dannebaum R.O."/>
            <person name="Kuo R.C."/>
            <person name="Labutti K."/>
            <person name="Haridas S."/>
            <person name="Kuo A."/>
            <person name="Salamov A."/>
            <person name="Ahrendt S.R."/>
            <person name="Lipzen A."/>
            <person name="Sullivan W."/>
            <person name="Andreopoulos W.B."/>
            <person name="Clum A."/>
            <person name="Lindquist E."/>
            <person name="Daum C."/>
            <person name="Ramamoorthy G.K."/>
            <person name="Gryganskyi A."/>
            <person name="Culley D."/>
            <person name="Magnuson J.K."/>
            <person name="James T.Y."/>
            <person name="O'Malley M.A."/>
            <person name="Stajich J.E."/>
            <person name="Spatafora J.W."/>
            <person name="Visel A."/>
            <person name="Grigoriev I.V."/>
        </authorList>
    </citation>
    <scope>NUCLEOTIDE SEQUENCE [LARGE SCALE GENOMIC DNA]</scope>
    <source>
        <strain evidence="13 14">S4</strain>
    </source>
</reference>
<comment type="function">
    <text evidence="12">Mannosyltransferase involved in glycosylphosphatidylinositol-anchor biosynthesis.</text>
</comment>
<accession>A0A1Y1X663</accession>
<evidence type="ECO:0000313" key="13">
    <source>
        <dbReference type="EMBL" id="ORX81291.1"/>
    </source>
</evidence>
<feature type="transmembrane region" description="Helical" evidence="12">
    <location>
        <begin position="265"/>
        <end position="284"/>
    </location>
</feature>
<keyword evidence="9 12" id="KW-0256">Endoplasmic reticulum</keyword>
<gene>
    <name evidence="13" type="ORF">BCR32DRAFT_232851</name>
</gene>
<feature type="transmembrane region" description="Helical" evidence="12">
    <location>
        <begin position="121"/>
        <end position="142"/>
    </location>
</feature>
<keyword evidence="6 12" id="KW-0328">Glycosyltransferase</keyword>
<dbReference type="EC" id="2.4.1.-" evidence="12"/>
<protein>
    <recommendedName>
        <fullName evidence="4 12">GPI mannosyltransferase 2</fullName>
        <ecNumber evidence="12">2.4.1.-</ecNumber>
    </recommendedName>
</protein>
<feature type="transmembrane region" description="Helical" evidence="12">
    <location>
        <begin position="196"/>
        <end position="222"/>
    </location>
</feature>
<dbReference type="OrthoDB" id="10252502at2759"/>
<evidence type="ECO:0000256" key="12">
    <source>
        <dbReference type="RuleBase" id="RU363112"/>
    </source>
</evidence>
<dbReference type="GO" id="GO:0000009">
    <property type="term" value="F:alpha-1,6-mannosyltransferase activity"/>
    <property type="evidence" value="ECO:0007669"/>
    <property type="project" value="InterPro"/>
</dbReference>
<feature type="transmembrane region" description="Helical" evidence="12">
    <location>
        <begin position="411"/>
        <end position="427"/>
    </location>
</feature>
<evidence type="ECO:0000256" key="11">
    <source>
        <dbReference type="ARBA" id="ARBA00023136"/>
    </source>
</evidence>
<feature type="transmembrane region" description="Helical" evidence="12">
    <location>
        <begin position="92"/>
        <end position="115"/>
    </location>
</feature>
<evidence type="ECO:0000256" key="5">
    <source>
        <dbReference type="ARBA" id="ARBA00022502"/>
    </source>
</evidence>
<feature type="transmembrane region" description="Helical" evidence="12">
    <location>
        <begin position="381"/>
        <end position="405"/>
    </location>
</feature>
<keyword evidence="11 12" id="KW-0472">Membrane</keyword>
<evidence type="ECO:0000256" key="2">
    <source>
        <dbReference type="ARBA" id="ARBA00004687"/>
    </source>
</evidence>
<feature type="transmembrane region" description="Helical" evidence="12">
    <location>
        <begin position="439"/>
        <end position="459"/>
    </location>
</feature>